<organism evidence="1 2">
    <name type="scientific">Candidatus Liberibacter ctenarytainae</name>
    <dbReference type="NCBI Taxonomy" id="2020335"/>
    <lineage>
        <taxon>Bacteria</taxon>
        <taxon>Pseudomonadati</taxon>
        <taxon>Pseudomonadota</taxon>
        <taxon>Alphaproteobacteria</taxon>
        <taxon>Hyphomicrobiales</taxon>
        <taxon>Rhizobiaceae</taxon>
        <taxon>Liberibacter</taxon>
    </lineage>
</organism>
<gene>
    <name evidence="1" type="ORF">EU981_02635</name>
</gene>
<proteinExistence type="predicted"/>
<reference evidence="1" key="1">
    <citation type="submission" date="2019-02" db="EMBL/GenBank/DDBJ databases">
        <title>A novel Candidatus Liberibacter species associated with the New Zealand native fuchsia psyllid, Ctenarytaina fuchsiae.</title>
        <authorList>
            <person name="Thompson S.M."/>
            <person name="Jorgensen N."/>
            <person name="David C."/>
            <person name="Bulman S.R."/>
            <person name="Smith G.R."/>
        </authorList>
    </citation>
    <scope>NUCLEOTIDE SEQUENCE</scope>
    <source>
        <strain evidence="1">Oxford</strain>
    </source>
</reference>
<evidence type="ECO:0000313" key="1">
    <source>
        <dbReference type="EMBL" id="MBL0848976.1"/>
    </source>
</evidence>
<dbReference type="AlphaFoldDB" id="A0A937AQA3"/>
<sequence>MSTILSVVAVSKRRSDVVPTAIIRPPHNLTTFKACVFSYQQKPLPYALHASSVGRFHEI</sequence>
<name>A0A937AQA3_9HYPH</name>
<dbReference type="EMBL" id="SEOL01000004">
    <property type="protein sequence ID" value="MBL0848976.1"/>
    <property type="molecule type" value="Genomic_DNA"/>
</dbReference>
<accession>A0A937AQA3</accession>
<evidence type="ECO:0000313" key="2">
    <source>
        <dbReference type="Proteomes" id="UP000736856"/>
    </source>
</evidence>
<protein>
    <submittedName>
        <fullName evidence="1">Uncharacterized protein</fullName>
    </submittedName>
</protein>
<comment type="caution">
    <text evidence="1">The sequence shown here is derived from an EMBL/GenBank/DDBJ whole genome shotgun (WGS) entry which is preliminary data.</text>
</comment>
<dbReference type="Proteomes" id="UP000736856">
    <property type="component" value="Unassembled WGS sequence"/>
</dbReference>